<organism evidence="2">
    <name type="scientific">marine metagenome</name>
    <dbReference type="NCBI Taxonomy" id="408172"/>
    <lineage>
        <taxon>unclassified sequences</taxon>
        <taxon>metagenomes</taxon>
        <taxon>ecological metagenomes</taxon>
    </lineage>
</organism>
<accession>A0A383DNR6</accession>
<sequence>MNPDGMKKKRKDLDGRTKSYKSHRSKLEANRLARIARAENRRKSGFVEGIKNRIKEFAFGGYNKTQPVADMRTDVPKKKKKNAKN</sequence>
<feature type="region of interest" description="Disordered" evidence="1">
    <location>
        <begin position="1"/>
        <end position="25"/>
    </location>
</feature>
<protein>
    <submittedName>
        <fullName evidence="2">Uncharacterized protein</fullName>
    </submittedName>
</protein>
<gene>
    <name evidence="2" type="ORF">METZ01_LOCUS498749</name>
</gene>
<reference evidence="2" key="1">
    <citation type="submission" date="2018-05" db="EMBL/GenBank/DDBJ databases">
        <authorList>
            <person name="Lanie J.A."/>
            <person name="Ng W.-L."/>
            <person name="Kazmierczak K.M."/>
            <person name="Andrzejewski T.M."/>
            <person name="Davidsen T.M."/>
            <person name="Wayne K.J."/>
            <person name="Tettelin H."/>
            <person name="Glass J.I."/>
            <person name="Rusch D."/>
            <person name="Podicherti R."/>
            <person name="Tsui H.-C.T."/>
            <person name="Winkler M.E."/>
        </authorList>
    </citation>
    <scope>NUCLEOTIDE SEQUENCE</scope>
</reference>
<evidence type="ECO:0000256" key="1">
    <source>
        <dbReference type="SAM" id="MobiDB-lite"/>
    </source>
</evidence>
<proteinExistence type="predicted"/>
<name>A0A383DNR6_9ZZZZ</name>
<dbReference type="EMBL" id="UINC01218740">
    <property type="protein sequence ID" value="SVE45895.1"/>
    <property type="molecule type" value="Genomic_DNA"/>
</dbReference>
<dbReference type="AlphaFoldDB" id="A0A383DNR6"/>
<feature type="region of interest" description="Disordered" evidence="1">
    <location>
        <begin position="62"/>
        <end position="85"/>
    </location>
</feature>
<evidence type="ECO:0000313" key="2">
    <source>
        <dbReference type="EMBL" id="SVE45895.1"/>
    </source>
</evidence>